<feature type="transmembrane region" description="Helical" evidence="19">
    <location>
        <begin position="560"/>
        <end position="580"/>
    </location>
</feature>
<dbReference type="Proteomes" id="UP000008068">
    <property type="component" value="Unassembled WGS sequence"/>
</dbReference>
<organism evidence="21">
    <name type="scientific">Caenorhabditis brenneri</name>
    <name type="common">Nematode worm</name>
    <dbReference type="NCBI Taxonomy" id="135651"/>
    <lineage>
        <taxon>Eukaryota</taxon>
        <taxon>Metazoa</taxon>
        <taxon>Ecdysozoa</taxon>
        <taxon>Nematoda</taxon>
        <taxon>Chromadorea</taxon>
        <taxon>Rhabditida</taxon>
        <taxon>Rhabditina</taxon>
        <taxon>Rhabditomorpha</taxon>
        <taxon>Rhabditoidea</taxon>
        <taxon>Rhabditidae</taxon>
        <taxon>Peloderinae</taxon>
        <taxon>Caenorhabditis</taxon>
    </lineage>
</organism>
<reference evidence="21" key="1">
    <citation type="submission" date="2011-07" db="EMBL/GenBank/DDBJ databases">
        <authorList>
            <consortium name="Caenorhabditis brenneri Sequencing and Analysis Consortium"/>
            <person name="Wilson R.K."/>
        </authorList>
    </citation>
    <scope>NUCLEOTIDE SEQUENCE [LARGE SCALE GENOMIC DNA]</scope>
    <source>
        <strain evidence="21">PB2801</strain>
    </source>
</reference>
<evidence type="ECO:0000256" key="4">
    <source>
        <dbReference type="ARBA" id="ARBA00022606"/>
    </source>
</evidence>
<evidence type="ECO:0000256" key="15">
    <source>
        <dbReference type="ARBA" id="ARBA00064300"/>
    </source>
</evidence>
<evidence type="ECO:0000256" key="7">
    <source>
        <dbReference type="ARBA" id="ARBA00022989"/>
    </source>
</evidence>
<gene>
    <name evidence="20" type="ORF">CAEBREN_29177</name>
</gene>
<keyword evidence="3" id="KW-0145">Chemotaxis</keyword>
<feature type="transmembrane region" description="Helical" evidence="19">
    <location>
        <begin position="367"/>
        <end position="385"/>
    </location>
</feature>
<dbReference type="PANTHER" id="PTHR22943">
    <property type="entry name" value="7-TRANSMEMBRANE DOMAIN RECEPTOR C.ELEGANS"/>
    <property type="match status" value="1"/>
</dbReference>
<dbReference type="EMBL" id="GL380480">
    <property type="protein sequence ID" value="EGT56426.1"/>
    <property type="molecule type" value="Genomic_DNA"/>
</dbReference>
<feature type="transmembrane region" description="Helical" evidence="19">
    <location>
        <begin position="473"/>
        <end position="496"/>
    </location>
</feature>
<comment type="similarity">
    <text evidence="14">Belongs to the nematode receptor-like protein str family.</text>
</comment>
<dbReference type="PANTHER" id="PTHR22943:SF89">
    <property type="entry name" value="SEVEN TM RECEPTOR"/>
    <property type="match status" value="1"/>
</dbReference>
<evidence type="ECO:0000313" key="21">
    <source>
        <dbReference type="Proteomes" id="UP000008068"/>
    </source>
</evidence>
<evidence type="ECO:0000256" key="17">
    <source>
        <dbReference type="ARBA" id="ARBA00078653"/>
    </source>
</evidence>
<proteinExistence type="inferred from homology"/>
<evidence type="ECO:0000256" key="9">
    <source>
        <dbReference type="ARBA" id="ARBA00023136"/>
    </source>
</evidence>
<feature type="transmembrane region" description="Helical" evidence="19">
    <location>
        <begin position="248"/>
        <end position="271"/>
    </location>
</feature>
<keyword evidence="9 19" id="KW-0472">Membrane</keyword>
<evidence type="ECO:0000256" key="6">
    <source>
        <dbReference type="ARBA" id="ARBA00022725"/>
    </source>
</evidence>
<keyword evidence="4" id="KW-0716">Sensory transduction</keyword>
<evidence type="ECO:0000256" key="10">
    <source>
        <dbReference type="ARBA" id="ARBA00023170"/>
    </source>
</evidence>
<keyword evidence="11" id="KW-0325">Glycoprotein</keyword>
<dbReference type="HOGENOM" id="CLU_024223_0_0_1"/>
<keyword evidence="6" id="KW-0552">Olfaction</keyword>
<evidence type="ECO:0000256" key="14">
    <source>
        <dbReference type="ARBA" id="ARBA00061678"/>
    </source>
</evidence>
<keyword evidence="10" id="KW-0675">Receptor</keyword>
<dbReference type="FunFam" id="1.20.1070.10:FF:000128">
    <property type="entry name" value="Seven TM Receptor"/>
    <property type="match status" value="2"/>
</dbReference>
<dbReference type="SUPFAM" id="SSF81321">
    <property type="entry name" value="Family A G protein-coupled receptor-like"/>
    <property type="match status" value="2"/>
</dbReference>
<feature type="transmembrane region" description="Helical" evidence="19">
    <location>
        <begin position="405"/>
        <end position="425"/>
    </location>
</feature>
<dbReference type="InParanoid" id="G0PHF4"/>
<evidence type="ECO:0000256" key="13">
    <source>
        <dbReference type="ARBA" id="ARBA00054965"/>
    </source>
</evidence>
<dbReference type="OrthoDB" id="5858623at2759"/>
<feature type="transmembrane region" description="Helical" evidence="19">
    <location>
        <begin position="215"/>
        <end position="236"/>
    </location>
</feature>
<name>G0PHF4_CAEBE</name>
<evidence type="ECO:0000256" key="16">
    <source>
        <dbReference type="ARBA" id="ARBA00067967"/>
    </source>
</evidence>
<sequence>MVLISATDKNLPRPFILVLNSVYWGGFGATQSVYAVRFIYRYYVVTKSKLLDTFNSWKLFLWLFAPISTGAAWSLIGLFLCGPNRELTEVARKSILDSFEEPIENFEYLGGTMYDIREDGSLALHYEFLISVALMSAIVFLSFAVIIYCAVKCYSLIQTMMGSSSSISAKSQALQSQLFNALVCQIIIPLIFLDMPITLFFILNLTNNGIRGNSGYLSLMITFYPVIDPLPNFYIIKPYRNAIIIYSYSPKCPLSLCSPQLSLFIFCSRMLEGKDFHEFLSFSYPITAGSSLVLNALLIYLIVTKSPEEFGSYKYLLIFTSVFEVLYAVLEAYLIPIHFSVGTTDIVLISVNDKSISRTWIRILNSAYWGEFGATQSIYAVHFVYRYLAVSRNSLLETFDSWKLILWLLVPFSMGAAWSFLGLALCGPNGELTELVRKSVMSSFGESIDNFEYLGGTMYDIKKDGSIDLHYKFLISAALMVNIVSASFAIIIYCGVKCYSLIYKMMDTSITVSPKSRAIQSQLFYALLFQIAIPTVLLDVPLTIFFGLNMTNNGIEGYSGYLSFAISLYPVIDPLPNFFVIRPYRRALFGCCSKKKVTDGASTFANSEVQLEMRSQIPN</sequence>
<evidence type="ECO:0000256" key="12">
    <source>
        <dbReference type="ARBA" id="ARBA00023273"/>
    </source>
</evidence>
<evidence type="ECO:0000313" key="20">
    <source>
        <dbReference type="EMBL" id="EGT56426.1"/>
    </source>
</evidence>
<feature type="transmembrane region" description="Helical" evidence="19">
    <location>
        <begin position="315"/>
        <end position="335"/>
    </location>
</feature>
<evidence type="ECO:0000256" key="2">
    <source>
        <dbReference type="ARBA" id="ARBA00022475"/>
    </source>
</evidence>
<evidence type="ECO:0000256" key="11">
    <source>
        <dbReference type="ARBA" id="ARBA00023180"/>
    </source>
</evidence>
<keyword evidence="7 19" id="KW-1133">Transmembrane helix</keyword>
<dbReference type="GO" id="GO:0006935">
    <property type="term" value="P:chemotaxis"/>
    <property type="evidence" value="ECO:0007669"/>
    <property type="project" value="UniProtKB-KW"/>
</dbReference>
<comment type="subcellular location">
    <subcellularLocation>
        <location evidence="1">Cell projection</location>
        <location evidence="1">Cilium membrane</location>
        <topology evidence="1">Multi-pass membrane protein</topology>
    </subcellularLocation>
</comment>
<feature type="transmembrane region" description="Helical" evidence="19">
    <location>
        <begin position="22"/>
        <end position="40"/>
    </location>
</feature>
<feature type="transmembrane region" description="Helical" evidence="19">
    <location>
        <begin position="178"/>
        <end position="203"/>
    </location>
</feature>
<feature type="transmembrane region" description="Helical" evidence="19">
    <location>
        <begin position="128"/>
        <end position="157"/>
    </location>
</feature>
<keyword evidence="8" id="KW-0969">Cilium</keyword>
<keyword evidence="5 19" id="KW-0812">Transmembrane</keyword>
<feature type="transmembrane region" description="Helical" evidence="19">
    <location>
        <begin position="283"/>
        <end position="303"/>
    </location>
</feature>
<dbReference type="InterPro" id="IPR019428">
    <property type="entry name" value="7TM_GPCR_serpentine_rcpt_Str"/>
</dbReference>
<dbReference type="GO" id="GO:0038022">
    <property type="term" value="F:G protein-coupled olfactory receptor activity"/>
    <property type="evidence" value="ECO:0007669"/>
    <property type="project" value="TreeGrafter"/>
</dbReference>
<dbReference type="STRING" id="135651.G0PHF4"/>
<keyword evidence="21" id="KW-1185">Reference proteome</keyword>
<comment type="function">
    <text evidence="13">An odorant receptor which affects chemotaxis to the volatile odorant diacetyl. Specifies AWA neuronal cell fate via the odr-7 pathway.</text>
</comment>
<evidence type="ECO:0000256" key="1">
    <source>
        <dbReference type="ARBA" id="ARBA00004272"/>
    </source>
</evidence>
<evidence type="ECO:0000256" key="19">
    <source>
        <dbReference type="SAM" id="Phobius"/>
    </source>
</evidence>
<evidence type="ECO:0000256" key="3">
    <source>
        <dbReference type="ARBA" id="ARBA00022500"/>
    </source>
</evidence>
<protein>
    <recommendedName>
        <fullName evidence="16">Serpentine receptor class r-10</fullName>
    </recommendedName>
    <alternativeName>
        <fullName evidence="17">Odorant response abnormal protein 10</fullName>
    </alternativeName>
    <alternativeName>
        <fullName evidence="18">Olfactory receptor 10</fullName>
    </alternativeName>
</protein>
<dbReference type="GO" id="GO:0042048">
    <property type="term" value="P:olfactory behavior"/>
    <property type="evidence" value="ECO:0007669"/>
    <property type="project" value="TreeGrafter"/>
</dbReference>
<dbReference type="GO" id="GO:0060170">
    <property type="term" value="C:ciliary membrane"/>
    <property type="evidence" value="ECO:0007669"/>
    <property type="project" value="UniProtKB-SubCell"/>
</dbReference>
<evidence type="ECO:0000256" key="5">
    <source>
        <dbReference type="ARBA" id="ARBA00022692"/>
    </source>
</evidence>
<keyword evidence="2" id="KW-1003">Cell membrane</keyword>
<feature type="transmembrane region" description="Helical" evidence="19">
    <location>
        <begin position="60"/>
        <end position="80"/>
    </location>
</feature>
<evidence type="ECO:0000256" key="18">
    <source>
        <dbReference type="ARBA" id="ARBA00082489"/>
    </source>
</evidence>
<keyword evidence="12" id="KW-0966">Cell projection</keyword>
<accession>G0PHF4</accession>
<evidence type="ECO:0000256" key="8">
    <source>
        <dbReference type="ARBA" id="ARBA00023069"/>
    </source>
</evidence>
<dbReference type="Pfam" id="PF10326">
    <property type="entry name" value="7TM_GPCR_Str"/>
    <property type="match status" value="2"/>
</dbReference>
<comment type="subunit">
    <text evidence="15">Interacts with odr-4.</text>
</comment>
<dbReference type="eggNOG" id="ENOG502T6SF">
    <property type="taxonomic scope" value="Eukaryota"/>
</dbReference>
<feature type="transmembrane region" description="Helical" evidence="19">
    <location>
        <begin position="523"/>
        <end position="548"/>
    </location>
</feature>
<dbReference type="AlphaFoldDB" id="G0PHF4"/>